<reference evidence="1" key="1">
    <citation type="submission" date="2022-04" db="EMBL/GenBank/DDBJ databases">
        <title>Genome of the entomopathogenic fungus Entomophthora muscae.</title>
        <authorList>
            <person name="Elya C."/>
            <person name="Lovett B.R."/>
            <person name="Lee E."/>
            <person name="Macias A.M."/>
            <person name="Hajek A.E."/>
            <person name="De Bivort B.L."/>
            <person name="Kasson M.T."/>
            <person name="De Fine Licht H.H."/>
            <person name="Stajich J.E."/>
        </authorList>
    </citation>
    <scope>NUCLEOTIDE SEQUENCE</scope>
    <source>
        <strain evidence="1">Berkeley</strain>
    </source>
</reference>
<protein>
    <submittedName>
        <fullName evidence="1">Uncharacterized protein</fullName>
    </submittedName>
</protein>
<comment type="caution">
    <text evidence="1">The sequence shown here is derived from an EMBL/GenBank/DDBJ whole genome shotgun (WGS) entry which is preliminary data.</text>
</comment>
<gene>
    <name evidence="1" type="ORF">DSO57_1038538</name>
</gene>
<proteinExistence type="predicted"/>
<dbReference type="EMBL" id="QTSX02000499">
    <property type="protein sequence ID" value="KAJ9086923.1"/>
    <property type="molecule type" value="Genomic_DNA"/>
</dbReference>
<sequence length="288" mass="32064">MHCHFCSPEQAQTGSSALNTLIPDPCPASALSANLNPEKIEEAKSHYRKTLVLYEPLVQKILPYLALLIVHLNSSQVYNQATTPSRDQPSDPHQALYRPPGVSFGPVHFTKYPPVGFLPPVTKCVLDCSQDQRRVVILYKGNGQNGLLFTLRRKIPLETFWYMAQGSRKNMDLPILGVLQQYLGLLVIVLTSHLSLGRLLLRLGLLPLKLDLDVGQLLILGPLCYLGCISPPKLLLIKCSKTSWQKLKDLGKTSKSLPKTLKRPVTFHQPPSYSVLFPTVPPSKWLSS</sequence>
<evidence type="ECO:0000313" key="1">
    <source>
        <dbReference type="EMBL" id="KAJ9086923.1"/>
    </source>
</evidence>
<accession>A0ACC2UJD3</accession>
<organism evidence="1 2">
    <name type="scientific">Entomophthora muscae</name>
    <dbReference type="NCBI Taxonomy" id="34485"/>
    <lineage>
        <taxon>Eukaryota</taxon>
        <taxon>Fungi</taxon>
        <taxon>Fungi incertae sedis</taxon>
        <taxon>Zoopagomycota</taxon>
        <taxon>Entomophthoromycotina</taxon>
        <taxon>Entomophthoromycetes</taxon>
        <taxon>Entomophthorales</taxon>
        <taxon>Entomophthoraceae</taxon>
        <taxon>Entomophthora</taxon>
    </lineage>
</organism>
<name>A0ACC2UJD3_9FUNG</name>
<evidence type="ECO:0000313" key="2">
    <source>
        <dbReference type="Proteomes" id="UP001165960"/>
    </source>
</evidence>
<dbReference type="Proteomes" id="UP001165960">
    <property type="component" value="Unassembled WGS sequence"/>
</dbReference>
<keyword evidence="2" id="KW-1185">Reference proteome</keyword>